<protein>
    <recommendedName>
        <fullName evidence="2">TadE-like domain-containing protein</fullName>
    </recommendedName>
</protein>
<feature type="domain" description="TadE-like" evidence="2">
    <location>
        <begin position="21"/>
        <end position="63"/>
    </location>
</feature>
<evidence type="ECO:0000259" key="2">
    <source>
        <dbReference type="Pfam" id="PF07811"/>
    </source>
</evidence>
<organism evidence="3 4">
    <name type="scientific">Methylobacterium trifolii</name>
    <dbReference type="NCBI Taxonomy" id="1003092"/>
    <lineage>
        <taxon>Bacteria</taxon>
        <taxon>Pseudomonadati</taxon>
        <taxon>Pseudomonadota</taxon>
        <taxon>Alphaproteobacteria</taxon>
        <taxon>Hyphomicrobiales</taxon>
        <taxon>Methylobacteriaceae</taxon>
        <taxon>Methylobacterium</taxon>
    </lineage>
</organism>
<dbReference type="InterPro" id="IPR012495">
    <property type="entry name" value="TadE-like_dom"/>
</dbReference>
<feature type="transmembrane region" description="Helical" evidence="1">
    <location>
        <begin position="21"/>
        <end position="40"/>
    </location>
</feature>
<dbReference type="RefSeq" id="WP_238182578.1">
    <property type="nucleotide sequence ID" value="NZ_BPRB01000114.1"/>
</dbReference>
<reference evidence="3" key="1">
    <citation type="journal article" date="2021" name="Front. Microbiol.">
        <title>Comprehensive Comparative Genomics and Phenotyping of Methylobacterium Species.</title>
        <authorList>
            <person name="Alessa O."/>
            <person name="Ogura Y."/>
            <person name="Fujitani Y."/>
            <person name="Takami H."/>
            <person name="Hayashi T."/>
            <person name="Sahin N."/>
            <person name="Tani A."/>
        </authorList>
    </citation>
    <scope>NUCLEOTIDE SEQUENCE</scope>
    <source>
        <strain evidence="3">DSM 23632</strain>
    </source>
</reference>
<dbReference type="Pfam" id="PF07811">
    <property type="entry name" value="TadE"/>
    <property type="match status" value="1"/>
</dbReference>
<reference evidence="3" key="2">
    <citation type="submission" date="2021-08" db="EMBL/GenBank/DDBJ databases">
        <authorList>
            <person name="Tani A."/>
            <person name="Ola A."/>
            <person name="Ogura Y."/>
            <person name="Katsura K."/>
            <person name="Hayashi T."/>
        </authorList>
    </citation>
    <scope>NUCLEOTIDE SEQUENCE</scope>
    <source>
        <strain evidence="3">DSM 23632</strain>
    </source>
</reference>
<dbReference type="EMBL" id="BPRB01000114">
    <property type="protein sequence ID" value="GJE60033.1"/>
    <property type="molecule type" value="Genomic_DNA"/>
</dbReference>
<dbReference type="Proteomes" id="UP001055057">
    <property type="component" value="Unassembled WGS sequence"/>
</dbReference>
<gene>
    <name evidence="3" type="ORF">MPOCJGCO_2142</name>
</gene>
<keyword evidence="4" id="KW-1185">Reference proteome</keyword>
<keyword evidence="1" id="KW-0472">Membrane</keyword>
<keyword evidence="1" id="KW-0812">Transmembrane</keyword>
<sequence>MRRCVARHAGTLRALARCREGAAILEFALVLPILLLLVGACFEIGRALLIYQSMTEAVRSGARTLARLPDPTCRDGCAPGVTGAVERARGAIAARGGLTADSVRVVPMLDPSPGTVGLRAEVGLTPQILSGFGLDRALTLRASHQEVRVGE</sequence>
<evidence type="ECO:0000313" key="4">
    <source>
        <dbReference type="Proteomes" id="UP001055057"/>
    </source>
</evidence>
<name>A0ABQ4TZ68_9HYPH</name>
<evidence type="ECO:0000313" key="3">
    <source>
        <dbReference type="EMBL" id="GJE60033.1"/>
    </source>
</evidence>
<accession>A0ABQ4TZ68</accession>
<keyword evidence="1" id="KW-1133">Transmembrane helix</keyword>
<comment type="caution">
    <text evidence="3">The sequence shown here is derived from an EMBL/GenBank/DDBJ whole genome shotgun (WGS) entry which is preliminary data.</text>
</comment>
<proteinExistence type="predicted"/>
<evidence type="ECO:0000256" key="1">
    <source>
        <dbReference type="SAM" id="Phobius"/>
    </source>
</evidence>